<proteinExistence type="predicted"/>
<sequence>MVSREQDILHASLPVGVDGDPWDGDQCWIWSGPSRGVATRFWRRRASAATSAGSGWPRAALPPARHAWICE</sequence>
<gene>
    <name evidence="1" type="ORF">E2562_023025</name>
</gene>
<keyword evidence="2" id="KW-1185">Reference proteome</keyword>
<dbReference type="AlphaFoldDB" id="A0A6G1EYM2"/>
<evidence type="ECO:0000313" key="2">
    <source>
        <dbReference type="Proteomes" id="UP000479710"/>
    </source>
</evidence>
<organism evidence="1 2">
    <name type="scientific">Oryza meyeriana var. granulata</name>
    <dbReference type="NCBI Taxonomy" id="110450"/>
    <lineage>
        <taxon>Eukaryota</taxon>
        <taxon>Viridiplantae</taxon>
        <taxon>Streptophyta</taxon>
        <taxon>Embryophyta</taxon>
        <taxon>Tracheophyta</taxon>
        <taxon>Spermatophyta</taxon>
        <taxon>Magnoliopsida</taxon>
        <taxon>Liliopsida</taxon>
        <taxon>Poales</taxon>
        <taxon>Poaceae</taxon>
        <taxon>BOP clade</taxon>
        <taxon>Oryzoideae</taxon>
        <taxon>Oryzeae</taxon>
        <taxon>Oryzinae</taxon>
        <taxon>Oryza</taxon>
        <taxon>Oryza meyeriana</taxon>
    </lineage>
</organism>
<name>A0A6G1EYM2_9ORYZ</name>
<comment type="caution">
    <text evidence="1">The sequence shown here is derived from an EMBL/GenBank/DDBJ whole genome shotgun (WGS) entry which is preliminary data.</text>
</comment>
<dbReference type="Proteomes" id="UP000479710">
    <property type="component" value="Unassembled WGS sequence"/>
</dbReference>
<evidence type="ECO:0000313" key="1">
    <source>
        <dbReference type="EMBL" id="KAF0929672.1"/>
    </source>
</evidence>
<reference evidence="1 2" key="1">
    <citation type="submission" date="2019-11" db="EMBL/GenBank/DDBJ databases">
        <title>Whole genome sequence of Oryza granulata.</title>
        <authorList>
            <person name="Li W."/>
        </authorList>
    </citation>
    <scope>NUCLEOTIDE SEQUENCE [LARGE SCALE GENOMIC DNA]</scope>
    <source>
        <strain evidence="2">cv. Menghai</strain>
        <tissue evidence="1">Leaf</tissue>
    </source>
</reference>
<dbReference type="EMBL" id="SPHZ02000002">
    <property type="protein sequence ID" value="KAF0929672.1"/>
    <property type="molecule type" value="Genomic_DNA"/>
</dbReference>
<accession>A0A6G1EYM2</accession>
<protein>
    <submittedName>
        <fullName evidence="1">Uncharacterized protein</fullName>
    </submittedName>
</protein>